<dbReference type="EC" id="4.2.2.29" evidence="7"/>
<evidence type="ECO:0000256" key="6">
    <source>
        <dbReference type="ARBA" id="ARBA00023316"/>
    </source>
</evidence>
<dbReference type="InterPro" id="IPR003770">
    <property type="entry name" value="MLTG-like"/>
</dbReference>
<dbReference type="NCBIfam" id="TIGR00247">
    <property type="entry name" value="endolytic transglycosylase MltG"/>
    <property type="match status" value="1"/>
</dbReference>
<keyword evidence="6 7" id="KW-0961">Cell wall biogenesis/degradation</keyword>
<dbReference type="GO" id="GO:0008932">
    <property type="term" value="F:lytic endotransglycosylase activity"/>
    <property type="evidence" value="ECO:0007669"/>
    <property type="project" value="UniProtKB-UniRule"/>
</dbReference>
<evidence type="ECO:0000256" key="3">
    <source>
        <dbReference type="ARBA" id="ARBA00022989"/>
    </source>
</evidence>
<accession>Q4JVF7</accession>
<evidence type="ECO:0000313" key="8">
    <source>
        <dbReference type="EMBL" id="CAI37200.1"/>
    </source>
</evidence>
<evidence type="ECO:0000256" key="1">
    <source>
        <dbReference type="ARBA" id="ARBA00022475"/>
    </source>
</evidence>
<dbReference type="PANTHER" id="PTHR30518:SF2">
    <property type="entry name" value="ENDOLYTIC MUREIN TRANSGLYCOSYLASE"/>
    <property type="match status" value="1"/>
</dbReference>
<dbReference type="GeneID" id="92738550"/>
<dbReference type="PANTHER" id="PTHR30518">
    <property type="entry name" value="ENDOLYTIC MUREIN TRANSGLYCOSYLASE"/>
    <property type="match status" value="1"/>
</dbReference>
<comment type="similarity">
    <text evidence="7">Belongs to the transglycosylase MltG family.</text>
</comment>
<dbReference type="EMBL" id="CR931997">
    <property type="protein sequence ID" value="CAI37200.1"/>
    <property type="molecule type" value="Genomic_DNA"/>
</dbReference>
<feature type="site" description="Important for catalytic activity" evidence="7">
    <location>
        <position position="257"/>
    </location>
</feature>
<dbReference type="OrthoDB" id="9814591at2"/>
<comment type="catalytic activity">
    <reaction evidence="7">
        <text>a peptidoglycan chain = a peptidoglycan chain with N-acetyl-1,6-anhydromuramyl-[peptide] at the reducing end + a peptidoglycan chain with N-acetylglucosamine at the non-reducing end.</text>
        <dbReference type="EC" id="4.2.2.29"/>
    </reaction>
</comment>
<organism evidence="8 9">
    <name type="scientific">Corynebacterium jeikeium (strain K411)</name>
    <dbReference type="NCBI Taxonomy" id="306537"/>
    <lineage>
        <taxon>Bacteria</taxon>
        <taxon>Bacillati</taxon>
        <taxon>Actinomycetota</taxon>
        <taxon>Actinomycetes</taxon>
        <taxon>Mycobacteriales</taxon>
        <taxon>Corynebacteriaceae</taxon>
        <taxon>Corynebacterium</taxon>
    </lineage>
</organism>
<sequence length="378" mass="42242">MQPKFRRRRQLAAALALALVVLLIGTCAYVWYQRDVVAVRDYEGEGNGNVVMVRVSPGDSVDSLSEQLVEKDVVGSRRALMSAAERKEPELQAGYYPLQEQMSADKALEWLSSDERRRGVVDIPNGLTLHDVQVVDGDNRKGIFTLVSEQTCQDEQNCVSVEDLQKAAAQTPPEQLEIADWALDKVNARGDDPKRIEGLISPGVHLFDPTSSPEEILKTLLKTSKEQYENTGLLSSAEKVGLSPYDMLVAASLVEREAPEGDFDKVARVILNRLHENQKLEFDSTVNYDLSEVEVATTDEDRRRSTPWNTYAKEGLPETPISSPGLQALHAIENPAEGDWLYFVTVDKDGRTVFNRDFDAHERAIEESRRNGVLDSNR</sequence>
<keyword evidence="2 7" id="KW-0812">Transmembrane</keyword>
<evidence type="ECO:0000313" key="9">
    <source>
        <dbReference type="Proteomes" id="UP000000545"/>
    </source>
</evidence>
<keyword evidence="1 7" id="KW-1003">Cell membrane</keyword>
<evidence type="ECO:0000256" key="2">
    <source>
        <dbReference type="ARBA" id="ARBA00022692"/>
    </source>
</evidence>
<reference evidence="8 9" key="1">
    <citation type="journal article" date="2005" name="J. Bacteriol.">
        <title>Complete genome sequence and analysis of the multiresistant nosocomial pathogen Corynebacterium jeikeium K411, a lipid-requiring bacterium of the human skin flora.</title>
        <authorList>
            <person name="Tauch A."/>
            <person name="Kaiser O."/>
            <person name="Hain T."/>
            <person name="Goesmann A."/>
            <person name="Weisshaar B."/>
            <person name="Albersmeier A."/>
            <person name="Bekel T."/>
            <person name="Bischoff N."/>
            <person name="Brune I."/>
            <person name="Chakraborty T."/>
            <person name="Kalinowski J."/>
            <person name="Meyer F."/>
            <person name="Rupp O."/>
            <person name="Schneiker S."/>
            <person name="Viehoever P."/>
            <person name="Puehler A."/>
        </authorList>
    </citation>
    <scope>NUCLEOTIDE SEQUENCE [LARGE SCALE GENOMIC DNA]</scope>
    <source>
        <strain evidence="8 9">K411</strain>
    </source>
</reference>
<keyword evidence="3 7" id="KW-1133">Transmembrane helix</keyword>
<dbReference type="Proteomes" id="UP000000545">
    <property type="component" value="Chromosome"/>
</dbReference>
<keyword evidence="9" id="KW-1185">Reference proteome</keyword>
<dbReference type="eggNOG" id="COG1559">
    <property type="taxonomic scope" value="Bacteria"/>
</dbReference>
<dbReference type="PATRIC" id="fig|306537.10.peg.1047"/>
<evidence type="ECO:0000256" key="5">
    <source>
        <dbReference type="ARBA" id="ARBA00023239"/>
    </source>
</evidence>
<keyword evidence="4 7" id="KW-0472">Membrane</keyword>
<dbReference type="GO" id="GO:0071555">
    <property type="term" value="P:cell wall organization"/>
    <property type="evidence" value="ECO:0007669"/>
    <property type="project" value="UniProtKB-KW"/>
</dbReference>
<dbReference type="Gene3D" id="3.30.1490.480">
    <property type="entry name" value="Endolytic murein transglycosylase"/>
    <property type="match status" value="1"/>
</dbReference>
<protein>
    <recommendedName>
        <fullName evidence="7">Endolytic murein transglycosylase</fullName>
        <ecNumber evidence="7">4.2.2.29</ecNumber>
    </recommendedName>
    <alternativeName>
        <fullName evidence="7">Peptidoglycan lytic transglycosylase</fullName>
    </alternativeName>
    <alternativeName>
        <fullName evidence="7">Peptidoglycan polymerization terminase</fullName>
    </alternativeName>
</protein>
<dbReference type="HAMAP" id="MF_02065">
    <property type="entry name" value="MltG"/>
    <property type="match status" value="1"/>
</dbReference>
<proteinExistence type="inferred from homology"/>
<dbReference type="AlphaFoldDB" id="Q4JVF7"/>
<dbReference type="HOGENOM" id="CLU_025574_4_1_11"/>
<dbReference type="STRING" id="306537.jk1036"/>
<dbReference type="Pfam" id="PF02618">
    <property type="entry name" value="YceG"/>
    <property type="match status" value="1"/>
</dbReference>
<dbReference type="KEGG" id="cjk:jk1036"/>
<keyword evidence="5 7" id="KW-0456">Lyase</keyword>
<evidence type="ECO:0000256" key="4">
    <source>
        <dbReference type="ARBA" id="ARBA00023136"/>
    </source>
</evidence>
<name>Q4JVF7_CORJK</name>
<dbReference type="GO" id="GO:0005886">
    <property type="term" value="C:plasma membrane"/>
    <property type="evidence" value="ECO:0007669"/>
    <property type="project" value="UniProtKB-UniRule"/>
</dbReference>
<gene>
    <name evidence="7" type="primary">mltG</name>
    <name evidence="8" type="ordered locus">jk1036</name>
</gene>
<dbReference type="RefSeq" id="WP_005294909.1">
    <property type="nucleotide sequence ID" value="NC_007164.1"/>
</dbReference>
<evidence type="ECO:0000256" key="7">
    <source>
        <dbReference type="HAMAP-Rule" id="MF_02065"/>
    </source>
</evidence>
<comment type="function">
    <text evidence="7">Functions as a peptidoglycan terminase that cleaves nascent peptidoglycan strands endolytically to terminate their elongation.</text>
</comment>
<dbReference type="GO" id="GO:0009252">
    <property type="term" value="P:peptidoglycan biosynthetic process"/>
    <property type="evidence" value="ECO:0007669"/>
    <property type="project" value="UniProtKB-UniRule"/>
</dbReference>